<dbReference type="Proteomes" id="UP000315971">
    <property type="component" value="Unassembled WGS sequence"/>
</dbReference>
<dbReference type="EMBL" id="FXSZ01000001">
    <property type="protein sequence ID" value="SMO36583.1"/>
    <property type="molecule type" value="Genomic_DNA"/>
</dbReference>
<feature type="transmembrane region" description="Helical" evidence="1">
    <location>
        <begin position="54"/>
        <end position="73"/>
    </location>
</feature>
<keyword evidence="1" id="KW-0472">Membrane</keyword>
<protein>
    <submittedName>
        <fullName evidence="2">Uncharacterized protein</fullName>
    </submittedName>
</protein>
<evidence type="ECO:0000313" key="2">
    <source>
        <dbReference type="EMBL" id="SMO36583.1"/>
    </source>
</evidence>
<dbReference type="RefSeq" id="WP_246085393.1">
    <property type="nucleotide sequence ID" value="NZ_FXSZ01000001.1"/>
</dbReference>
<keyword evidence="3" id="KW-1185">Reference proteome</keyword>
<evidence type="ECO:0000313" key="3">
    <source>
        <dbReference type="Proteomes" id="UP000315971"/>
    </source>
</evidence>
<sequence>MIRKEADYSASFFIFRQIQIEALNYQLFKKQFVIYFLTHTFAADLKSKNKMKKVFALILTAGIFVVVACGEGKKTDNSADSADLAQRADALAKSLSTDSSAITVDSVAADTTK</sequence>
<organism evidence="2 3">
    <name type="scientific">Solitalea koreensis</name>
    <dbReference type="NCBI Taxonomy" id="543615"/>
    <lineage>
        <taxon>Bacteria</taxon>
        <taxon>Pseudomonadati</taxon>
        <taxon>Bacteroidota</taxon>
        <taxon>Sphingobacteriia</taxon>
        <taxon>Sphingobacteriales</taxon>
        <taxon>Sphingobacteriaceae</taxon>
        <taxon>Solitalea</taxon>
    </lineage>
</organism>
<name>A0A521AP43_9SPHI</name>
<reference evidence="2 3" key="1">
    <citation type="submission" date="2017-05" db="EMBL/GenBank/DDBJ databases">
        <authorList>
            <person name="Varghese N."/>
            <person name="Submissions S."/>
        </authorList>
    </citation>
    <scope>NUCLEOTIDE SEQUENCE [LARGE SCALE GENOMIC DNA]</scope>
    <source>
        <strain evidence="2 3">DSM 21342</strain>
    </source>
</reference>
<keyword evidence="1" id="KW-0812">Transmembrane</keyword>
<gene>
    <name evidence="2" type="ORF">SAMN06265350_101291</name>
</gene>
<accession>A0A521AP43</accession>
<evidence type="ECO:0000256" key="1">
    <source>
        <dbReference type="SAM" id="Phobius"/>
    </source>
</evidence>
<dbReference type="AlphaFoldDB" id="A0A521AP43"/>
<proteinExistence type="predicted"/>
<keyword evidence="1" id="KW-1133">Transmembrane helix</keyword>